<dbReference type="CDD" id="cd02999">
    <property type="entry name" value="PDI_a_ERp44_like"/>
    <property type="match status" value="1"/>
</dbReference>
<keyword evidence="4" id="KW-1185">Reference proteome</keyword>
<feature type="region of interest" description="Disordered" evidence="1">
    <location>
        <begin position="1"/>
        <end position="25"/>
    </location>
</feature>
<proteinExistence type="predicted"/>
<feature type="domain" description="Thioredoxin" evidence="2">
    <location>
        <begin position="145"/>
        <end position="229"/>
    </location>
</feature>
<dbReference type="OrthoDB" id="1899781at2759"/>
<dbReference type="Pfam" id="PF00085">
    <property type="entry name" value="Thioredoxin"/>
    <property type="match status" value="1"/>
</dbReference>
<dbReference type="EMBL" id="CACSLK010027773">
    <property type="protein sequence ID" value="CAA0828993.1"/>
    <property type="molecule type" value="Genomic_DNA"/>
</dbReference>
<dbReference type="InterPro" id="IPR044794">
    <property type="entry name" value="APRL5/7"/>
</dbReference>
<evidence type="ECO:0000313" key="3">
    <source>
        <dbReference type="EMBL" id="CAA0828993.1"/>
    </source>
</evidence>
<accession>A0A9N7NEE5</accession>
<name>A0A9N7NEE5_STRHE</name>
<dbReference type="AlphaFoldDB" id="A0A9N7NEE5"/>
<evidence type="ECO:0000259" key="2">
    <source>
        <dbReference type="Pfam" id="PF00085"/>
    </source>
</evidence>
<evidence type="ECO:0000256" key="1">
    <source>
        <dbReference type="SAM" id="MobiDB-lite"/>
    </source>
</evidence>
<dbReference type="InterPro" id="IPR013766">
    <property type="entry name" value="Thioredoxin_domain"/>
</dbReference>
<evidence type="ECO:0000313" key="4">
    <source>
        <dbReference type="Proteomes" id="UP001153555"/>
    </source>
</evidence>
<dbReference type="InterPro" id="IPR036249">
    <property type="entry name" value="Thioredoxin-like_sf"/>
</dbReference>
<organism evidence="3 4">
    <name type="scientific">Striga hermonthica</name>
    <name type="common">Purple witchweed</name>
    <name type="synonym">Buchnera hermonthica</name>
    <dbReference type="NCBI Taxonomy" id="68872"/>
    <lineage>
        <taxon>Eukaryota</taxon>
        <taxon>Viridiplantae</taxon>
        <taxon>Streptophyta</taxon>
        <taxon>Embryophyta</taxon>
        <taxon>Tracheophyta</taxon>
        <taxon>Spermatophyta</taxon>
        <taxon>Magnoliopsida</taxon>
        <taxon>eudicotyledons</taxon>
        <taxon>Gunneridae</taxon>
        <taxon>Pentapetalae</taxon>
        <taxon>asterids</taxon>
        <taxon>lamiids</taxon>
        <taxon>Lamiales</taxon>
        <taxon>Orobanchaceae</taxon>
        <taxon>Buchnereae</taxon>
        <taxon>Striga</taxon>
    </lineage>
</organism>
<dbReference type="SUPFAM" id="SSF52833">
    <property type="entry name" value="Thioredoxin-like"/>
    <property type="match status" value="1"/>
</dbReference>
<dbReference type="PANTHER" id="PTHR47126">
    <property type="entry name" value="5'-ADENYLYLSULFATE REDUCTASE-LIKE 7"/>
    <property type="match status" value="1"/>
</dbReference>
<comment type="caution">
    <text evidence="3">The sequence shown here is derived from an EMBL/GenBank/DDBJ whole genome shotgun (WGS) entry which is preliminary data.</text>
</comment>
<sequence length="375" mass="42446">MESTEEQGMSGRETRGAGTLGVPRVARELRDERESTCEEAEVETWRRRSFYSRWIVVDRGGCSLVFNPSMEVAMRKCVCVLLLLCVFMEPAMSAGFASSSSICGVDYKPFLHNLNSRCPFADPFSSSPPIQVDDESLERVMRSSQKNEYTAVLFYASWCPFSSIFQSKFSILSSMYPQIKHVMVDHSSAMPSVFSRYGIHSVPTLLIVNQTARMRYHGHKNLQSLKDFYKRSTGMDPLVDMVENTSKSAESGQGVPQLWNRASFKETFSREPYLVLSVIFIFLRAFLYIYPEIASRILALWTAYIPHLNLGIFGESKQLLGHILHLIDVKRIWSKLKICKTRNFHRGARNARVWASSIASVSLGEASSSRVHASS</sequence>
<gene>
    <name evidence="3" type="ORF">SHERM_24585</name>
</gene>
<protein>
    <submittedName>
        <fullName evidence="3">5-adenylylsulfate reductase-like 5</fullName>
    </submittedName>
</protein>
<dbReference type="Gene3D" id="3.40.30.10">
    <property type="entry name" value="Glutaredoxin"/>
    <property type="match status" value="1"/>
</dbReference>
<dbReference type="PANTHER" id="PTHR47126:SF3">
    <property type="entry name" value="5'-ADENYLYLSULFATE REDUCTASE-LIKE 5"/>
    <property type="match status" value="1"/>
</dbReference>
<reference evidence="3" key="1">
    <citation type="submission" date="2019-12" db="EMBL/GenBank/DDBJ databases">
        <authorList>
            <person name="Scholes J."/>
        </authorList>
    </citation>
    <scope>NUCLEOTIDE SEQUENCE</scope>
</reference>
<dbReference type="Proteomes" id="UP001153555">
    <property type="component" value="Unassembled WGS sequence"/>
</dbReference>